<name>A0A7V8RCD7_9SPHN</name>
<gene>
    <name evidence="1" type="ORF">FG486_05930</name>
</gene>
<proteinExistence type="predicted"/>
<evidence type="ECO:0000313" key="2">
    <source>
        <dbReference type="Proteomes" id="UP000589292"/>
    </source>
</evidence>
<evidence type="ECO:0000313" key="1">
    <source>
        <dbReference type="EMBL" id="MBA1373871.1"/>
    </source>
</evidence>
<protein>
    <submittedName>
        <fullName evidence="1">DUF2793 domain-containing protein</fullName>
    </submittedName>
</protein>
<reference evidence="1 2" key="1">
    <citation type="journal article" date="1994" name="Int. J. Syst. Bacteriol.">
        <title>Phylogenetic positions of novel aerobic, bacteriochlorophyll a-containing bacteria and description of Roseococcus thiosulfatophilus gen. nov., sp. nov., Erythromicrobium ramosum gen. nov., sp. nov., and Erythrobacter litoralis sp. nov.</title>
        <authorList>
            <person name="Yurkov V."/>
            <person name="Stackebrandt E."/>
            <person name="Holmes A."/>
            <person name="Fuerst J.A."/>
            <person name="Hugenholtz P."/>
            <person name="Golecki J."/>
            <person name="Gad'on N."/>
            <person name="Gorlenko V.M."/>
            <person name="Kompantseva E.I."/>
            <person name="Drews G."/>
        </authorList>
    </citation>
    <scope>NUCLEOTIDE SEQUENCE [LARGE SCALE GENOMIC DNA]</scope>
    <source>
        <strain evidence="1 2">KR-99</strain>
    </source>
</reference>
<dbReference type="EMBL" id="VDES01000001">
    <property type="protein sequence ID" value="MBA1373871.1"/>
    <property type="molecule type" value="Genomic_DNA"/>
</dbReference>
<dbReference type="AlphaFoldDB" id="A0A7V8RCD7"/>
<accession>A0A7V8RCD7</accession>
<dbReference type="InterPro" id="IPR021251">
    <property type="entry name" value="DUF2793"/>
</dbReference>
<keyword evidence="2" id="KW-1185">Reference proteome</keyword>
<dbReference type="Pfam" id="PF10983">
    <property type="entry name" value="DUF2793"/>
    <property type="match status" value="1"/>
</dbReference>
<dbReference type="Proteomes" id="UP000589292">
    <property type="component" value="Unassembled WGS sequence"/>
</dbReference>
<sequence>MPAAQAQKEITHNEALVLVDALLRGGVKAMLNDPAPLAPASGQAWIVGPAPVGAWVGHAGKIAVCTDGGWRFATAPVGMQLHDDMAAICRRFDGSAWSAYPPIAPPVGGSIVDAEARATLAAVLAALQQAGLASVT</sequence>
<comment type="caution">
    <text evidence="1">The sequence shown here is derived from an EMBL/GenBank/DDBJ whole genome shotgun (WGS) entry which is preliminary data.</text>
</comment>
<organism evidence="1 2">
    <name type="scientific">Sphingomonas ursincola</name>
    <dbReference type="NCBI Taxonomy" id="56361"/>
    <lineage>
        <taxon>Bacteria</taxon>
        <taxon>Pseudomonadati</taxon>
        <taxon>Pseudomonadota</taxon>
        <taxon>Alphaproteobacteria</taxon>
        <taxon>Sphingomonadales</taxon>
        <taxon>Sphingomonadaceae</taxon>
        <taxon>Sphingomonas</taxon>
    </lineage>
</organism>